<dbReference type="Gene3D" id="1.10.1070.20">
    <property type="match status" value="1"/>
</dbReference>
<keyword evidence="7" id="KW-1185">Reference proteome</keyword>
<evidence type="ECO:0000313" key="6">
    <source>
        <dbReference type="EMBL" id="QDY67015.1"/>
    </source>
</evidence>
<evidence type="ECO:0000256" key="1">
    <source>
        <dbReference type="ARBA" id="ARBA00010164"/>
    </source>
</evidence>
<protein>
    <submittedName>
        <fullName evidence="6">Type II toxin-antitoxin system HipA family toxin</fullName>
    </submittedName>
</protein>
<dbReference type="Proteomes" id="UP000320717">
    <property type="component" value="Chromosome"/>
</dbReference>
<evidence type="ECO:0000259" key="4">
    <source>
        <dbReference type="Pfam" id="PF07804"/>
    </source>
</evidence>
<dbReference type="PANTHER" id="PTHR37419">
    <property type="entry name" value="SERINE/THREONINE-PROTEIN KINASE TOXIN HIPA"/>
    <property type="match status" value="1"/>
</dbReference>
<dbReference type="InterPro" id="IPR012893">
    <property type="entry name" value="HipA-like_C"/>
</dbReference>
<dbReference type="NCBIfam" id="TIGR03071">
    <property type="entry name" value="couple_hipA"/>
    <property type="match status" value="1"/>
</dbReference>
<feature type="domain" description="HipA N-terminal subdomain 1" evidence="5">
    <location>
        <begin position="14"/>
        <end position="113"/>
    </location>
</feature>
<name>A0ABX5YBI7_9MICC</name>
<organism evidence="6 7">
    <name type="scientific">Glutamicibacter halophytocola</name>
    <dbReference type="NCBI Taxonomy" id="1933880"/>
    <lineage>
        <taxon>Bacteria</taxon>
        <taxon>Bacillati</taxon>
        <taxon>Actinomycetota</taxon>
        <taxon>Actinomycetes</taxon>
        <taxon>Micrococcales</taxon>
        <taxon>Micrococcaceae</taxon>
        <taxon>Glutamicibacter</taxon>
    </lineage>
</organism>
<evidence type="ECO:0000313" key="7">
    <source>
        <dbReference type="Proteomes" id="UP000320717"/>
    </source>
</evidence>
<dbReference type="InterPro" id="IPR017508">
    <property type="entry name" value="HipA_N1"/>
</dbReference>
<feature type="domain" description="HipA-like C-terminal" evidence="4">
    <location>
        <begin position="148"/>
        <end position="367"/>
    </location>
</feature>
<evidence type="ECO:0000256" key="3">
    <source>
        <dbReference type="ARBA" id="ARBA00022777"/>
    </source>
</evidence>
<dbReference type="Pfam" id="PF13657">
    <property type="entry name" value="Couple_hipA"/>
    <property type="match status" value="1"/>
</dbReference>
<gene>
    <name evidence="6" type="ORF">FQA45_12165</name>
</gene>
<dbReference type="EMBL" id="CP042260">
    <property type="protein sequence ID" value="QDY67015.1"/>
    <property type="molecule type" value="Genomic_DNA"/>
</dbReference>
<proteinExistence type="inferred from homology"/>
<evidence type="ECO:0000256" key="2">
    <source>
        <dbReference type="ARBA" id="ARBA00022679"/>
    </source>
</evidence>
<evidence type="ECO:0000259" key="5">
    <source>
        <dbReference type="Pfam" id="PF13657"/>
    </source>
</evidence>
<dbReference type="Pfam" id="PF07804">
    <property type="entry name" value="HipA_C"/>
    <property type="match status" value="1"/>
</dbReference>
<keyword evidence="2" id="KW-0808">Transferase</keyword>
<sequence length="408" mass="43961">MNPQLQDLKLVTQADVYCNESLAGYLTRQADGSVAFTYDENYLAGGRSAIATSLPVSPEPYFGPGGALPSFFSGLLPEGHRLTVLKDATKTSLSDELTLLMAVGSDTPGNVRIVPAGSALEQAPVVADFSSAADLDFSVLARTLDRHSIPGVQDKISAAMLTTPVEFKNSAYLLKLDPRDHPHLVVNEAQHLKAAKALKLPVVSNQLVLDSKGSQGLLVERFDRKAIGKTDHTIRLALEDAMQVLNLPPASKYAVGTEQVIEALALQCQAPVLARRNLYMQFVFAWLTGNGDLHGKNVSILADEDGRFSVAPIYDIPCTLVYGDDTMALTVAGKAKNLKRRHWDELAGGLGLTGRAAQSANQLALKAAMAVDLGELPFDGSPLRGAQRELRFRRMEMEQTSERPELAG</sequence>
<dbReference type="RefSeq" id="WP_146277282.1">
    <property type="nucleotide sequence ID" value="NZ_CP042260.1"/>
</dbReference>
<comment type="similarity">
    <text evidence="1">Belongs to the HipA Ser/Thr kinase family.</text>
</comment>
<dbReference type="InterPro" id="IPR052028">
    <property type="entry name" value="HipA_Ser/Thr_kinase"/>
</dbReference>
<dbReference type="PANTHER" id="PTHR37419:SF1">
    <property type="entry name" value="SERINE_THREONINE-PROTEIN KINASE TOXIN HIPA"/>
    <property type="match status" value="1"/>
</dbReference>
<accession>A0ABX5YBI7</accession>
<reference evidence="6 7" key="1">
    <citation type="submission" date="2019-07" db="EMBL/GenBank/DDBJ databases">
        <title>Complete Genome Sequence of drought tolerant Plant Growth-Promoting Rhizobacterium Glutamicibacter halophytocola DR408.</title>
        <authorList>
            <person name="Nishu S.D."/>
            <person name="Lee T.K."/>
        </authorList>
    </citation>
    <scope>NUCLEOTIDE SEQUENCE [LARGE SCALE GENOMIC DNA]</scope>
    <source>
        <strain evidence="6 7">DR408</strain>
    </source>
</reference>
<keyword evidence="3" id="KW-0418">Kinase</keyword>